<dbReference type="Proteomes" id="UP000244005">
    <property type="component" value="Unassembled WGS sequence"/>
</dbReference>
<accession>A0A2R6WC56</accession>
<evidence type="ECO:0000313" key="3">
    <source>
        <dbReference type="Proteomes" id="UP000244005"/>
    </source>
</evidence>
<dbReference type="EMBL" id="KZ772783">
    <property type="protein sequence ID" value="PTQ31446.1"/>
    <property type="molecule type" value="Genomic_DNA"/>
</dbReference>
<evidence type="ECO:0000313" key="2">
    <source>
        <dbReference type="EMBL" id="PTQ31446.1"/>
    </source>
</evidence>
<evidence type="ECO:0000256" key="1">
    <source>
        <dbReference type="SAM" id="MobiDB-lite"/>
    </source>
</evidence>
<reference evidence="3" key="1">
    <citation type="journal article" date="2017" name="Cell">
        <title>Insights into land plant evolution garnered from the Marchantia polymorpha genome.</title>
        <authorList>
            <person name="Bowman J.L."/>
            <person name="Kohchi T."/>
            <person name="Yamato K.T."/>
            <person name="Jenkins J."/>
            <person name="Shu S."/>
            <person name="Ishizaki K."/>
            <person name="Yamaoka S."/>
            <person name="Nishihama R."/>
            <person name="Nakamura Y."/>
            <person name="Berger F."/>
            <person name="Adam C."/>
            <person name="Aki S.S."/>
            <person name="Althoff F."/>
            <person name="Araki T."/>
            <person name="Arteaga-Vazquez M.A."/>
            <person name="Balasubrmanian S."/>
            <person name="Barry K."/>
            <person name="Bauer D."/>
            <person name="Boehm C.R."/>
            <person name="Briginshaw L."/>
            <person name="Caballero-Perez J."/>
            <person name="Catarino B."/>
            <person name="Chen F."/>
            <person name="Chiyoda S."/>
            <person name="Chovatia M."/>
            <person name="Davies K.M."/>
            <person name="Delmans M."/>
            <person name="Demura T."/>
            <person name="Dierschke T."/>
            <person name="Dolan L."/>
            <person name="Dorantes-Acosta A.E."/>
            <person name="Eklund D.M."/>
            <person name="Florent S.N."/>
            <person name="Flores-Sandoval E."/>
            <person name="Fujiyama A."/>
            <person name="Fukuzawa H."/>
            <person name="Galik B."/>
            <person name="Grimanelli D."/>
            <person name="Grimwood J."/>
            <person name="Grossniklaus U."/>
            <person name="Hamada T."/>
            <person name="Haseloff J."/>
            <person name="Hetherington A.J."/>
            <person name="Higo A."/>
            <person name="Hirakawa Y."/>
            <person name="Hundley H.N."/>
            <person name="Ikeda Y."/>
            <person name="Inoue K."/>
            <person name="Inoue S.I."/>
            <person name="Ishida S."/>
            <person name="Jia Q."/>
            <person name="Kakita M."/>
            <person name="Kanazawa T."/>
            <person name="Kawai Y."/>
            <person name="Kawashima T."/>
            <person name="Kennedy M."/>
            <person name="Kinose K."/>
            <person name="Kinoshita T."/>
            <person name="Kohara Y."/>
            <person name="Koide E."/>
            <person name="Komatsu K."/>
            <person name="Kopischke S."/>
            <person name="Kubo M."/>
            <person name="Kyozuka J."/>
            <person name="Lagercrantz U."/>
            <person name="Lin S.S."/>
            <person name="Lindquist E."/>
            <person name="Lipzen A.M."/>
            <person name="Lu C.W."/>
            <person name="De Luna E."/>
            <person name="Martienssen R.A."/>
            <person name="Minamino N."/>
            <person name="Mizutani M."/>
            <person name="Mizutani M."/>
            <person name="Mochizuki N."/>
            <person name="Monte I."/>
            <person name="Mosher R."/>
            <person name="Nagasaki H."/>
            <person name="Nakagami H."/>
            <person name="Naramoto S."/>
            <person name="Nishitani K."/>
            <person name="Ohtani M."/>
            <person name="Okamoto T."/>
            <person name="Okumura M."/>
            <person name="Phillips J."/>
            <person name="Pollak B."/>
            <person name="Reinders A."/>
            <person name="Rovekamp M."/>
            <person name="Sano R."/>
            <person name="Sawa S."/>
            <person name="Schmid M.W."/>
            <person name="Shirakawa M."/>
            <person name="Solano R."/>
            <person name="Spunde A."/>
            <person name="Suetsugu N."/>
            <person name="Sugano S."/>
            <person name="Sugiyama A."/>
            <person name="Sun R."/>
            <person name="Suzuki Y."/>
            <person name="Takenaka M."/>
            <person name="Takezawa D."/>
            <person name="Tomogane H."/>
            <person name="Tsuzuki M."/>
            <person name="Ueda T."/>
            <person name="Umeda M."/>
            <person name="Ward J.M."/>
            <person name="Watanabe Y."/>
            <person name="Yazaki K."/>
            <person name="Yokoyama R."/>
            <person name="Yoshitake Y."/>
            <person name="Yotsui I."/>
            <person name="Zachgo S."/>
            <person name="Schmutz J."/>
        </authorList>
    </citation>
    <scope>NUCLEOTIDE SEQUENCE [LARGE SCALE GENOMIC DNA]</scope>
    <source>
        <strain evidence="3">Tak-1</strain>
    </source>
</reference>
<keyword evidence="3" id="KW-1185">Reference proteome</keyword>
<dbReference type="AlphaFoldDB" id="A0A2R6WC56"/>
<name>A0A2R6WC56_MARPO</name>
<feature type="compositionally biased region" description="Gly residues" evidence="1">
    <location>
        <begin position="43"/>
        <end position="58"/>
    </location>
</feature>
<feature type="region of interest" description="Disordered" evidence="1">
    <location>
        <begin position="40"/>
        <end position="68"/>
    </location>
</feature>
<organism evidence="2 3">
    <name type="scientific">Marchantia polymorpha</name>
    <name type="common">Common liverwort</name>
    <name type="synonym">Marchantia aquatica</name>
    <dbReference type="NCBI Taxonomy" id="3197"/>
    <lineage>
        <taxon>Eukaryota</taxon>
        <taxon>Viridiplantae</taxon>
        <taxon>Streptophyta</taxon>
        <taxon>Embryophyta</taxon>
        <taxon>Marchantiophyta</taxon>
        <taxon>Marchantiopsida</taxon>
        <taxon>Marchantiidae</taxon>
        <taxon>Marchantiales</taxon>
        <taxon>Marchantiaceae</taxon>
        <taxon>Marchantia</taxon>
    </lineage>
</organism>
<feature type="compositionally biased region" description="Basic residues" evidence="1">
    <location>
        <begin position="59"/>
        <end position="68"/>
    </location>
</feature>
<feature type="region of interest" description="Disordered" evidence="1">
    <location>
        <begin position="1"/>
        <end position="26"/>
    </location>
</feature>
<dbReference type="Gramene" id="Mp7g16130.1">
    <property type="protein sequence ID" value="Mp7g16130.1.cds"/>
    <property type="gene ID" value="Mp7g16130"/>
</dbReference>
<gene>
    <name evidence="2" type="ORF">MARPO_0111s0007</name>
</gene>
<protein>
    <submittedName>
        <fullName evidence="2">Uncharacterized protein</fullName>
    </submittedName>
</protein>
<proteinExistence type="predicted"/>
<sequence length="179" mass="18985">MPMPRLFSGGSGSSSSSSRSGIGIGSRGGAGVVVVVVQTRGRPPGGVGRGRGGGGGGRGRGRRGRARTALRRSIARSVAFLGVLRFPSVFRLRVVSLFLIGGVARGIGVREEEEGEELRFDRGEREEEEEGGGRDRGLRLLMQLRKKSGPAGYGRRGKRSSAGSEAGLLPRIELLRWCR</sequence>